<feature type="region of interest" description="Disordered" evidence="10">
    <location>
        <begin position="114"/>
        <end position="137"/>
    </location>
</feature>
<dbReference type="eggNOG" id="KOG1397">
    <property type="taxonomic scope" value="Eukaryota"/>
</dbReference>
<feature type="compositionally biased region" description="Basic and acidic residues" evidence="10">
    <location>
        <begin position="21"/>
        <end position="44"/>
    </location>
</feature>
<evidence type="ECO:0000256" key="3">
    <source>
        <dbReference type="ARBA" id="ARBA00022568"/>
    </source>
</evidence>
<feature type="transmembrane region" description="Helical" evidence="9">
    <location>
        <begin position="237"/>
        <end position="259"/>
    </location>
</feature>
<evidence type="ECO:0000256" key="6">
    <source>
        <dbReference type="ARBA" id="ARBA00022989"/>
    </source>
</evidence>
<keyword evidence="5 9" id="KW-0106">Calcium</keyword>
<dbReference type="GeneID" id="22915660"/>
<feature type="transmembrane region" description="Helical" evidence="9">
    <location>
        <begin position="388"/>
        <end position="411"/>
    </location>
</feature>
<sequence length="506" mass="54717">MSYTPLDGGSGHHNGTVRPPEIYRPEFQRSELQRSEFQRSELQRPEFSSRPSMKKTMTNVSSYNNAAYESTPYTNTSYNDAHPVIGRSQSSKPNARTKLPILPGSRMGGMIKSGLGGSGFRSGLRSGQSRRSGRGKEPTGVLNLLIKFWPISVFFGFIPLGFASRILGWADPLVFATNFLAIVPLAWIMGVATEDCAAAFGTIIGGLMNAWFGNIVEMLLCIAGLRQGELVVVRCTLIGSILSNLLLVAGCSLFVGGLFYKVQEFSAVGASTTTSLLMLGAFCAGMPSMYSVVSGTGFDETLKMSRCVAFFLVVMYAQFMIFQLRTHSFLYTPVTEEEDDDQEEEVSMGPCAAAVVLGVGTVLCSFSSEFLIASIQGTVSSFHISKEFIGIILLPIIGNAAEHYTSVVVAIHNSMDLSLGCAVGSACQMLLFVTPVTVLVGWIVQQPMSLDLHAFEILVLVLAIIIITGILQDGYSNWLEGSILCSAYAVIAVVYFFENPKLSDVI</sequence>
<feature type="region of interest" description="Disordered" evidence="10">
    <location>
        <begin position="79"/>
        <end position="98"/>
    </location>
</feature>
<organism evidence="12 13">
    <name type="scientific">Gregarina niphandrodes</name>
    <name type="common">Septate eugregarine</name>
    <dbReference type="NCBI Taxonomy" id="110365"/>
    <lineage>
        <taxon>Eukaryota</taxon>
        <taxon>Sar</taxon>
        <taxon>Alveolata</taxon>
        <taxon>Apicomplexa</taxon>
        <taxon>Conoidasida</taxon>
        <taxon>Gregarinasina</taxon>
        <taxon>Eugregarinorida</taxon>
        <taxon>Gregarinidae</taxon>
        <taxon>Gregarina</taxon>
    </lineage>
</organism>
<feature type="transmembrane region" description="Helical" evidence="9">
    <location>
        <begin position="173"/>
        <end position="192"/>
    </location>
</feature>
<keyword evidence="6 9" id="KW-1133">Transmembrane helix</keyword>
<keyword evidence="7 9" id="KW-0406">Ion transport</keyword>
<keyword evidence="2 9" id="KW-0813">Transport</keyword>
<feature type="region of interest" description="Disordered" evidence="10">
    <location>
        <begin position="1"/>
        <end position="56"/>
    </location>
</feature>
<evidence type="ECO:0000256" key="7">
    <source>
        <dbReference type="ARBA" id="ARBA00023065"/>
    </source>
</evidence>
<dbReference type="InterPro" id="IPR044880">
    <property type="entry name" value="NCX_ion-bd_dom_sf"/>
</dbReference>
<dbReference type="NCBIfam" id="TIGR00378">
    <property type="entry name" value="cax"/>
    <property type="match status" value="1"/>
</dbReference>
<comment type="subcellular location">
    <subcellularLocation>
        <location evidence="1">Endomembrane system</location>
        <topology evidence="1">Multi-pass membrane protein</topology>
    </subcellularLocation>
</comment>
<dbReference type="PANTHER" id="PTHR31503:SF22">
    <property type="entry name" value="VACUOLAR CALCIUM ION TRANSPORTER"/>
    <property type="match status" value="1"/>
</dbReference>
<dbReference type="PANTHER" id="PTHR31503">
    <property type="entry name" value="VACUOLAR CALCIUM ION TRANSPORTER"/>
    <property type="match status" value="1"/>
</dbReference>
<comment type="caution">
    <text evidence="9">Lacks conserved residue(s) required for the propagation of feature annotation.</text>
</comment>
<dbReference type="Pfam" id="PF01699">
    <property type="entry name" value="Na_Ca_ex"/>
    <property type="match status" value="2"/>
</dbReference>
<comment type="similarity">
    <text evidence="9">Belongs to the Ca(2+):cation antiporter (CaCA) (TC 2.A.19) family.</text>
</comment>
<evidence type="ECO:0000256" key="10">
    <source>
        <dbReference type="SAM" id="MobiDB-lite"/>
    </source>
</evidence>
<dbReference type="GO" id="GO:0012505">
    <property type="term" value="C:endomembrane system"/>
    <property type="evidence" value="ECO:0007669"/>
    <property type="project" value="UniProtKB-SubCell"/>
</dbReference>
<dbReference type="Gene3D" id="1.20.1420.30">
    <property type="entry name" value="NCX, central ion-binding region"/>
    <property type="match status" value="1"/>
</dbReference>
<keyword evidence="13" id="KW-1185">Reference proteome</keyword>
<evidence type="ECO:0000313" key="12">
    <source>
        <dbReference type="EMBL" id="EZG43644.1"/>
    </source>
</evidence>
<accession>A0A023AYA7</accession>
<feature type="transmembrane region" description="Helical" evidence="9">
    <location>
        <begin position="417"/>
        <end position="442"/>
    </location>
</feature>
<feature type="transmembrane region" description="Helical" evidence="9">
    <location>
        <begin position="454"/>
        <end position="472"/>
    </location>
</feature>
<evidence type="ECO:0000259" key="11">
    <source>
        <dbReference type="Pfam" id="PF01699"/>
    </source>
</evidence>
<dbReference type="GO" id="GO:0005774">
    <property type="term" value="C:vacuolar membrane"/>
    <property type="evidence" value="ECO:0007669"/>
    <property type="project" value="UniProtKB-ARBA"/>
</dbReference>
<keyword evidence="3 9" id="KW-0109">Calcium transport</keyword>
<feature type="transmembrane region" description="Helical" evidence="9">
    <location>
        <begin position="307"/>
        <end position="326"/>
    </location>
</feature>
<feature type="compositionally biased region" description="Low complexity" evidence="10">
    <location>
        <begin position="121"/>
        <end position="130"/>
    </location>
</feature>
<keyword evidence="4 9" id="KW-0812">Transmembrane</keyword>
<dbReference type="InterPro" id="IPR004837">
    <property type="entry name" value="NaCa_Exmemb"/>
</dbReference>
<dbReference type="EMBL" id="AFNH02001220">
    <property type="protein sequence ID" value="EZG43644.1"/>
    <property type="molecule type" value="Genomic_DNA"/>
</dbReference>
<evidence type="ECO:0000256" key="9">
    <source>
        <dbReference type="RuleBase" id="RU365028"/>
    </source>
</evidence>
<dbReference type="GO" id="GO:0015369">
    <property type="term" value="F:calcium:proton antiporter activity"/>
    <property type="evidence" value="ECO:0007669"/>
    <property type="project" value="UniProtKB-UniRule"/>
</dbReference>
<gene>
    <name evidence="12" type="ORF">GNI_163590</name>
</gene>
<evidence type="ECO:0000313" key="13">
    <source>
        <dbReference type="Proteomes" id="UP000019763"/>
    </source>
</evidence>
<dbReference type="OMA" id="NVPMTLN"/>
<dbReference type="RefSeq" id="XP_011133118.1">
    <property type="nucleotide sequence ID" value="XM_011134816.1"/>
</dbReference>
<feature type="transmembrane region" description="Helical" evidence="9">
    <location>
        <begin position="478"/>
        <end position="497"/>
    </location>
</feature>
<dbReference type="OrthoDB" id="1699231at2759"/>
<name>A0A023AYA7_GRENI</name>
<evidence type="ECO:0000256" key="5">
    <source>
        <dbReference type="ARBA" id="ARBA00022837"/>
    </source>
</evidence>
<feature type="domain" description="Sodium/calcium exchanger membrane region" evidence="11">
    <location>
        <begin position="354"/>
        <end position="495"/>
    </location>
</feature>
<feature type="transmembrane region" description="Helical" evidence="9">
    <location>
        <begin position="140"/>
        <end position="161"/>
    </location>
</feature>
<feature type="transmembrane region" description="Helical" evidence="9">
    <location>
        <begin position="198"/>
        <end position="225"/>
    </location>
</feature>
<evidence type="ECO:0000256" key="8">
    <source>
        <dbReference type="ARBA" id="ARBA00023136"/>
    </source>
</evidence>
<dbReference type="VEuPathDB" id="CryptoDB:GNI_163590"/>
<evidence type="ECO:0000256" key="4">
    <source>
        <dbReference type="ARBA" id="ARBA00022692"/>
    </source>
</evidence>
<dbReference type="AlphaFoldDB" id="A0A023AYA7"/>
<feature type="transmembrane region" description="Helical" evidence="9">
    <location>
        <begin position="265"/>
        <end position="286"/>
    </location>
</feature>
<dbReference type="InterPro" id="IPR004798">
    <property type="entry name" value="CAX-like"/>
</dbReference>
<comment type="caution">
    <text evidence="12">The sequence shown here is derived from an EMBL/GenBank/DDBJ whole genome shotgun (WGS) entry which is preliminary data.</text>
</comment>
<keyword evidence="8 9" id="KW-0472">Membrane</keyword>
<protein>
    <submittedName>
        <fullName evidence="12">Calcium/proton exchanger</fullName>
    </submittedName>
</protein>
<reference evidence="12" key="1">
    <citation type="submission" date="2013-12" db="EMBL/GenBank/DDBJ databases">
        <authorList>
            <person name="Omoto C.K."/>
            <person name="Sibley D."/>
            <person name="Venepally P."/>
            <person name="Hadjithomas M."/>
            <person name="Karamycheva S."/>
            <person name="Brunk B."/>
            <person name="Roos D."/>
            <person name="Caler E."/>
            <person name="Lorenzi H."/>
        </authorList>
    </citation>
    <scope>NUCLEOTIDE SEQUENCE</scope>
</reference>
<evidence type="ECO:0000256" key="1">
    <source>
        <dbReference type="ARBA" id="ARBA00004127"/>
    </source>
</evidence>
<dbReference type="GO" id="GO:0006874">
    <property type="term" value="P:intracellular calcium ion homeostasis"/>
    <property type="evidence" value="ECO:0007669"/>
    <property type="project" value="TreeGrafter"/>
</dbReference>
<evidence type="ECO:0000256" key="2">
    <source>
        <dbReference type="ARBA" id="ARBA00022448"/>
    </source>
</evidence>
<proteinExistence type="inferred from homology"/>
<keyword evidence="9" id="KW-0050">Antiport</keyword>
<dbReference type="InterPro" id="IPR004713">
    <property type="entry name" value="CaH_exchang"/>
</dbReference>
<dbReference type="Proteomes" id="UP000019763">
    <property type="component" value="Unassembled WGS sequence"/>
</dbReference>
<feature type="domain" description="Sodium/calcium exchanger membrane region" evidence="11">
    <location>
        <begin position="173"/>
        <end position="324"/>
    </location>
</feature>